<dbReference type="AlphaFoldDB" id="A0A2Z2KJH0"/>
<dbReference type="KEGG" id="pdh:B9T62_17705"/>
<keyword evidence="1" id="KW-0812">Transmembrane</keyword>
<protein>
    <recommendedName>
        <fullName evidence="4">Prepilin peptidase</fullName>
    </recommendedName>
</protein>
<evidence type="ECO:0000256" key="1">
    <source>
        <dbReference type="SAM" id="Phobius"/>
    </source>
</evidence>
<feature type="transmembrane region" description="Helical" evidence="1">
    <location>
        <begin position="55"/>
        <end position="73"/>
    </location>
</feature>
<evidence type="ECO:0008006" key="4">
    <source>
        <dbReference type="Google" id="ProtNLM"/>
    </source>
</evidence>
<organism evidence="2 3">
    <name type="scientific">Paenibacillus donghaensis</name>
    <dbReference type="NCBI Taxonomy" id="414771"/>
    <lineage>
        <taxon>Bacteria</taxon>
        <taxon>Bacillati</taxon>
        <taxon>Bacillota</taxon>
        <taxon>Bacilli</taxon>
        <taxon>Bacillales</taxon>
        <taxon>Paenibacillaceae</taxon>
        <taxon>Paenibacillus</taxon>
    </lineage>
</organism>
<evidence type="ECO:0000313" key="3">
    <source>
        <dbReference type="Proteomes" id="UP000249890"/>
    </source>
</evidence>
<evidence type="ECO:0000313" key="2">
    <source>
        <dbReference type="EMBL" id="ASA22459.1"/>
    </source>
</evidence>
<gene>
    <name evidence="2" type="ORF">B9T62_17705</name>
</gene>
<feature type="transmembrane region" description="Helical" evidence="1">
    <location>
        <begin position="28"/>
        <end position="48"/>
    </location>
</feature>
<dbReference type="Proteomes" id="UP000249890">
    <property type="component" value="Chromosome"/>
</dbReference>
<dbReference type="RefSeq" id="WP_087916457.1">
    <property type="nucleotide sequence ID" value="NZ_CP021780.1"/>
</dbReference>
<name>A0A2Z2KJH0_9BACL</name>
<keyword evidence="3" id="KW-1185">Reference proteome</keyword>
<proteinExistence type="predicted"/>
<sequence length="74" mass="7804">MQFENTHNKLMAACGVILGPLYGTLQSIIGGLTLVLLIAVASSFRFGFQVAKQTALPLAPFLAIGGIAAFFLSY</sequence>
<reference evidence="2 3" key="1">
    <citation type="submission" date="2017-06" db="EMBL/GenBank/DDBJ databases">
        <title>Complete genome sequence of Paenibacillus donghaensis KCTC 13049T isolated from East Sea sediment, South Korea.</title>
        <authorList>
            <person name="Jung B.K."/>
            <person name="Hong S.-J."/>
            <person name="Shin J.-H."/>
        </authorList>
    </citation>
    <scope>NUCLEOTIDE SEQUENCE [LARGE SCALE GENOMIC DNA]</scope>
    <source>
        <strain evidence="2 3">KCTC 13049</strain>
    </source>
</reference>
<keyword evidence="1" id="KW-1133">Transmembrane helix</keyword>
<keyword evidence="1" id="KW-0472">Membrane</keyword>
<dbReference type="EMBL" id="CP021780">
    <property type="protein sequence ID" value="ASA22459.1"/>
    <property type="molecule type" value="Genomic_DNA"/>
</dbReference>
<accession>A0A2Z2KJH0</accession>